<evidence type="ECO:0000313" key="1">
    <source>
        <dbReference type="EMBL" id="MBW0481345.1"/>
    </source>
</evidence>
<name>A0A9Q3GWQ4_9BASI</name>
<comment type="caution">
    <text evidence="1">The sequence shown here is derived from an EMBL/GenBank/DDBJ whole genome shotgun (WGS) entry which is preliminary data.</text>
</comment>
<reference evidence="1" key="1">
    <citation type="submission" date="2021-03" db="EMBL/GenBank/DDBJ databases">
        <title>Draft genome sequence of rust myrtle Austropuccinia psidii MF-1, a brazilian biotype.</title>
        <authorList>
            <person name="Quecine M.C."/>
            <person name="Pachon D.M.R."/>
            <person name="Bonatelli M.L."/>
            <person name="Correr F.H."/>
            <person name="Franceschini L.M."/>
            <person name="Leite T.F."/>
            <person name="Margarido G.R.A."/>
            <person name="Almeida C.A."/>
            <person name="Ferrarezi J.A."/>
            <person name="Labate C.A."/>
        </authorList>
    </citation>
    <scope>NUCLEOTIDE SEQUENCE</scope>
    <source>
        <strain evidence="1">MF-1</strain>
    </source>
</reference>
<accession>A0A9Q3GWQ4</accession>
<dbReference type="EMBL" id="AVOT02006349">
    <property type="protein sequence ID" value="MBW0481345.1"/>
    <property type="molecule type" value="Genomic_DNA"/>
</dbReference>
<dbReference type="AlphaFoldDB" id="A0A9Q3GWQ4"/>
<evidence type="ECO:0000313" key="2">
    <source>
        <dbReference type="Proteomes" id="UP000765509"/>
    </source>
</evidence>
<dbReference type="Proteomes" id="UP000765509">
    <property type="component" value="Unassembled WGS sequence"/>
</dbReference>
<proteinExistence type="predicted"/>
<organism evidence="1 2">
    <name type="scientific">Austropuccinia psidii MF-1</name>
    <dbReference type="NCBI Taxonomy" id="1389203"/>
    <lineage>
        <taxon>Eukaryota</taxon>
        <taxon>Fungi</taxon>
        <taxon>Dikarya</taxon>
        <taxon>Basidiomycota</taxon>
        <taxon>Pucciniomycotina</taxon>
        <taxon>Pucciniomycetes</taxon>
        <taxon>Pucciniales</taxon>
        <taxon>Sphaerophragmiaceae</taxon>
        <taxon>Austropuccinia</taxon>
    </lineage>
</organism>
<gene>
    <name evidence="1" type="ORF">O181_021060</name>
</gene>
<protein>
    <submittedName>
        <fullName evidence="1">Uncharacterized protein</fullName>
    </submittedName>
</protein>
<keyword evidence="2" id="KW-1185">Reference proteome</keyword>
<sequence length="162" mass="19168">MLRWQIAIQEYTGNISIANKAGDIQKNAHGLSRWELADTPDNPSYVPLEEEPQNLIEGINAPDIETELLKEVRYSYEEDKNFHILTSFLDKDFKDTALVNSLYEIWKYFYSEGIFYLFDRIIYQRTKNSCLMTLFNRFLINSIPHECHDIIYYGHLSEDRTL</sequence>